<dbReference type="InterPro" id="IPR012340">
    <property type="entry name" value="NA-bd_OB-fold"/>
</dbReference>
<name>A0A8R7UZQ6_TRIUA</name>
<dbReference type="PANTHER" id="PTHR47165">
    <property type="entry name" value="OS03G0429900 PROTEIN"/>
    <property type="match status" value="1"/>
</dbReference>
<gene>
    <name evidence="1" type="primary">LOC125520269</name>
</gene>
<dbReference type="Gramene" id="TuG1812G0700001973.01.T01">
    <property type="protein sequence ID" value="TuG1812G0700001973.01.T01"/>
    <property type="gene ID" value="TuG1812G0700001973.01"/>
</dbReference>
<accession>A0A8R7UZQ6</accession>
<reference evidence="2" key="1">
    <citation type="journal article" date="2013" name="Nature">
        <title>Draft genome of the wheat A-genome progenitor Triticum urartu.</title>
        <authorList>
            <person name="Ling H.Q."/>
            <person name="Zhao S."/>
            <person name="Liu D."/>
            <person name="Wang J."/>
            <person name="Sun H."/>
            <person name="Zhang C."/>
            <person name="Fan H."/>
            <person name="Li D."/>
            <person name="Dong L."/>
            <person name="Tao Y."/>
            <person name="Gao C."/>
            <person name="Wu H."/>
            <person name="Li Y."/>
            <person name="Cui Y."/>
            <person name="Guo X."/>
            <person name="Zheng S."/>
            <person name="Wang B."/>
            <person name="Yu K."/>
            <person name="Liang Q."/>
            <person name="Yang W."/>
            <person name="Lou X."/>
            <person name="Chen J."/>
            <person name="Feng M."/>
            <person name="Jian J."/>
            <person name="Zhang X."/>
            <person name="Luo G."/>
            <person name="Jiang Y."/>
            <person name="Liu J."/>
            <person name="Wang Z."/>
            <person name="Sha Y."/>
            <person name="Zhang B."/>
            <person name="Wu H."/>
            <person name="Tang D."/>
            <person name="Shen Q."/>
            <person name="Xue P."/>
            <person name="Zou S."/>
            <person name="Wang X."/>
            <person name="Liu X."/>
            <person name="Wang F."/>
            <person name="Yang Y."/>
            <person name="An X."/>
            <person name="Dong Z."/>
            <person name="Zhang K."/>
            <person name="Zhang X."/>
            <person name="Luo M.C."/>
            <person name="Dvorak J."/>
            <person name="Tong Y."/>
            <person name="Wang J."/>
            <person name="Yang H."/>
            <person name="Li Z."/>
            <person name="Wang D."/>
            <person name="Zhang A."/>
            <person name="Wang J."/>
        </authorList>
    </citation>
    <scope>NUCLEOTIDE SEQUENCE</scope>
    <source>
        <strain evidence="2">cv. G1812</strain>
    </source>
</reference>
<evidence type="ECO:0000313" key="1">
    <source>
        <dbReference type="EnsemblPlants" id="TuG1812G0700001973.01.T01"/>
    </source>
</evidence>
<organism evidence="1 2">
    <name type="scientific">Triticum urartu</name>
    <name type="common">Red wild einkorn</name>
    <name type="synonym">Crithodium urartu</name>
    <dbReference type="NCBI Taxonomy" id="4572"/>
    <lineage>
        <taxon>Eukaryota</taxon>
        <taxon>Viridiplantae</taxon>
        <taxon>Streptophyta</taxon>
        <taxon>Embryophyta</taxon>
        <taxon>Tracheophyta</taxon>
        <taxon>Spermatophyta</taxon>
        <taxon>Magnoliopsida</taxon>
        <taxon>Liliopsida</taxon>
        <taxon>Poales</taxon>
        <taxon>Poaceae</taxon>
        <taxon>BOP clade</taxon>
        <taxon>Pooideae</taxon>
        <taxon>Triticodae</taxon>
        <taxon>Triticeae</taxon>
        <taxon>Triticinae</taxon>
        <taxon>Triticum</taxon>
    </lineage>
</organism>
<dbReference type="Proteomes" id="UP000015106">
    <property type="component" value="Chromosome 7"/>
</dbReference>
<dbReference type="EnsemblPlants" id="TuG1812G0700001973.01.T01">
    <property type="protein sequence ID" value="TuG1812G0700001973.01.T01"/>
    <property type="gene ID" value="TuG1812G0700001973.01"/>
</dbReference>
<evidence type="ECO:0000313" key="2">
    <source>
        <dbReference type="Proteomes" id="UP000015106"/>
    </source>
</evidence>
<sequence>MAMAGLQGLVVGNRNPTVRVYVSRHWHHRGTTDNGPIKHTDMVLLDTRGNHIYAEIGENLVTKFMGSIGSPRPVLIPTQRLSFHSAPT</sequence>
<dbReference type="PANTHER" id="PTHR47165:SF4">
    <property type="entry name" value="OS03G0429900 PROTEIN"/>
    <property type="match status" value="1"/>
</dbReference>
<reference evidence="1" key="2">
    <citation type="submission" date="2018-03" db="EMBL/GenBank/DDBJ databases">
        <title>The Triticum urartu genome reveals the dynamic nature of wheat genome evolution.</title>
        <authorList>
            <person name="Ling H."/>
            <person name="Ma B."/>
            <person name="Shi X."/>
            <person name="Liu H."/>
            <person name="Dong L."/>
            <person name="Sun H."/>
            <person name="Cao Y."/>
            <person name="Gao Q."/>
            <person name="Zheng S."/>
            <person name="Li Y."/>
            <person name="Yu Y."/>
            <person name="Du H."/>
            <person name="Qi M."/>
            <person name="Li Y."/>
            <person name="Yu H."/>
            <person name="Cui Y."/>
            <person name="Wang N."/>
            <person name="Chen C."/>
            <person name="Wu H."/>
            <person name="Zhao Y."/>
            <person name="Zhang J."/>
            <person name="Li Y."/>
            <person name="Zhou W."/>
            <person name="Zhang B."/>
            <person name="Hu W."/>
            <person name="Eijk M."/>
            <person name="Tang J."/>
            <person name="Witsenboer H."/>
            <person name="Zhao S."/>
            <person name="Li Z."/>
            <person name="Zhang A."/>
            <person name="Wang D."/>
            <person name="Liang C."/>
        </authorList>
    </citation>
    <scope>NUCLEOTIDE SEQUENCE [LARGE SCALE GENOMIC DNA]</scope>
    <source>
        <strain evidence="1">cv. G1812</strain>
    </source>
</reference>
<keyword evidence="2" id="KW-1185">Reference proteome</keyword>
<reference evidence="1" key="3">
    <citation type="submission" date="2022-06" db="UniProtKB">
        <authorList>
            <consortium name="EnsemblPlants"/>
        </authorList>
    </citation>
    <scope>IDENTIFICATION</scope>
</reference>
<proteinExistence type="predicted"/>
<protein>
    <submittedName>
        <fullName evidence="1">Uncharacterized protein</fullName>
    </submittedName>
</protein>
<dbReference type="SUPFAM" id="SSF50249">
    <property type="entry name" value="Nucleic acid-binding proteins"/>
    <property type="match status" value="1"/>
</dbReference>
<dbReference type="AlphaFoldDB" id="A0A8R7UZQ6"/>